<dbReference type="EMBL" id="JAOZFE010000001">
    <property type="protein sequence ID" value="MCW0952562.1"/>
    <property type="molecule type" value="Genomic_DNA"/>
</dbReference>
<gene>
    <name evidence="3" type="ORF">OIT44_00440</name>
</gene>
<name>A0ABT3E2V4_9LACO</name>
<evidence type="ECO:0000256" key="2">
    <source>
        <dbReference type="SAM" id="SignalP"/>
    </source>
</evidence>
<comment type="caution">
    <text evidence="3">The sequence shown here is derived from an EMBL/GenBank/DDBJ whole genome shotgun (WGS) entry which is preliminary data.</text>
</comment>
<accession>A0ABT3E2V4</accession>
<feature type="chain" id="PRO_5047057077" description="Lipoprotein" evidence="2">
    <location>
        <begin position="24"/>
        <end position="237"/>
    </location>
</feature>
<keyword evidence="2" id="KW-0732">Signal</keyword>
<evidence type="ECO:0000256" key="1">
    <source>
        <dbReference type="SAM" id="MobiDB-lite"/>
    </source>
</evidence>
<evidence type="ECO:0000313" key="4">
    <source>
        <dbReference type="Proteomes" id="UP001526225"/>
    </source>
</evidence>
<sequence>MKKILTIVGALLVLLLGAGGVYAVMNNNTNKQYDEAITKAEKQVKEHKWTDAQNAYKDAAKIKKTDMTTAANEQLTAIMNAETVAGNDQQGAIDILDKSMKQEVTVPVIMDEMNKMKADLQKQLDADKKQADKDGSRSELKKDDETLEAKPEEEKATSEKPEANKPETEAPKQEGNTKREQNIAEGNMTVAQARARLAEQGKNIDYVPDPEVQQLIQTVKSRNGASSLSDVATEMRW</sequence>
<feature type="compositionally biased region" description="Basic and acidic residues" evidence="1">
    <location>
        <begin position="123"/>
        <end position="182"/>
    </location>
</feature>
<evidence type="ECO:0000313" key="3">
    <source>
        <dbReference type="EMBL" id="MCW0952562.1"/>
    </source>
</evidence>
<organism evidence="3 4">
    <name type="scientific">Weissella ceti</name>
    <dbReference type="NCBI Taxonomy" id="759620"/>
    <lineage>
        <taxon>Bacteria</taxon>
        <taxon>Bacillati</taxon>
        <taxon>Bacillota</taxon>
        <taxon>Bacilli</taxon>
        <taxon>Lactobacillales</taxon>
        <taxon>Lactobacillaceae</taxon>
        <taxon>Weissella</taxon>
    </lineage>
</organism>
<proteinExistence type="predicted"/>
<reference evidence="3 4" key="1">
    <citation type="submission" date="2022-10" db="EMBL/GenBank/DDBJ databases">
        <title>Weissella fermenti sp. nov., isolated from fermented cabbage.</title>
        <authorList>
            <person name="Lee J.K."/>
            <person name="Baek J.H."/>
            <person name="Choi D.G."/>
            <person name="Kim J.M."/>
            <person name="Jeon C.O."/>
        </authorList>
    </citation>
    <scope>NUCLEOTIDE SEQUENCE [LARGE SCALE GENOMIC DNA]</scope>
    <source>
        <strain evidence="3 4">KACC 18534</strain>
    </source>
</reference>
<protein>
    <recommendedName>
        <fullName evidence="5">Lipoprotein</fullName>
    </recommendedName>
</protein>
<dbReference type="Proteomes" id="UP001526225">
    <property type="component" value="Unassembled WGS sequence"/>
</dbReference>
<evidence type="ECO:0008006" key="5">
    <source>
        <dbReference type="Google" id="ProtNLM"/>
    </source>
</evidence>
<feature type="region of interest" description="Disordered" evidence="1">
    <location>
        <begin position="123"/>
        <end position="196"/>
    </location>
</feature>
<feature type="signal peptide" evidence="2">
    <location>
        <begin position="1"/>
        <end position="23"/>
    </location>
</feature>
<keyword evidence="4" id="KW-1185">Reference proteome</keyword>
<dbReference type="RefSeq" id="WP_213408700.1">
    <property type="nucleotide sequence ID" value="NZ_CP074441.1"/>
</dbReference>